<feature type="compositionally biased region" description="Polar residues" evidence="1">
    <location>
        <begin position="40"/>
        <end position="51"/>
    </location>
</feature>
<evidence type="ECO:0000313" key="3">
    <source>
        <dbReference type="Proteomes" id="UP001342631"/>
    </source>
</evidence>
<gene>
    <name evidence="2" type="ORF">ASNO1_10980</name>
</gene>
<feature type="compositionally biased region" description="Basic and acidic residues" evidence="1">
    <location>
        <begin position="15"/>
        <end position="32"/>
    </location>
</feature>
<accession>A0ABQ6QMB7</accession>
<proteinExistence type="predicted"/>
<protein>
    <submittedName>
        <fullName evidence="2">Uncharacterized protein</fullName>
    </submittedName>
</protein>
<dbReference type="Proteomes" id="UP001342631">
    <property type="component" value="Unassembled WGS sequence"/>
</dbReference>
<keyword evidence="3" id="KW-1185">Reference proteome</keyword>
<feature type="region of interest" description="Disordered" evidence="1">
    <location>
        <begin position="1"/>
        <end position="84"/>
    </location>
</feature>
<evidence type="ECO:0000256" key="1">
    <source>
        <dbReference type="SAM" id="MobiDB-lite"/>
    </source>
</evidence>
<feature type="compositionally biased region" description="Pro residues" evidence="1">
    <location>
        <begin position="59"/>
        <end position="79"/>
    </location>
</feature>
<dbReference type="RefSeq" id="WP_338275063.1">
    <property type="nucleotide sequence ID" value="NZ_BTTX01000001.1"/>
</dbReference>
<organism evidence="2 3">
    <name type="scientific">Corallococcus caeni</name>
    <dbReference type="NCBI Taxonomy" id="3082388"/>
    <lineage>
        <taxon>Bacteria</taxon>
        <taxon>Pseudomonadati</taxon>
        <taxon>Myxococcota</taxon>
        <taxon>Myxococcia</taxon>
        <taxon>Myxococcales</taxon>
        <taxon>Cystobacterineae</taxon>
        <taxon>Myxococcaceae</taxon>
        <taxon>Corallococcus</taxon>
    </lineage>
</organism>
<evidence type="ECO:0000313" key="2">
    <source>
        <dbReference type="EMBL" id="GMU04846.1"/>
    </source>
</evidence>
<comment type="caution">
    <text evidence="2">The sequence shown here is derived from an EMBL/GenBank/DDBJ whole genome shotgun (WGS) entry which is preliminary data.</text>
</comment>
<sequence length="200" mass="21554">MSRVDGGNRPSLPPKRSEFERSERSDATRDGKPGAAQGRTPANANVRSFQGRSDFEPSRPAPARPTPPQTPAVKAPPSPAEAESIAQADMELGLLAEFPDADAQSGIASAMLHAHSDAPASQNRIVERLKQDGRLETLFGEVFREDNPYVEQPHKNAIVRALDTALSRGTVTGDDLRAFSRGTYAQEWQQIGAALGDARK</sequence>
<reference evidence="2 3" key="1">
    <citation type="journal article" date="2024" name="Arch. Microbiol.">
        <title>Corallococcus caeni sp. nov., a novel myxobacterium isolated from activated sludge.</title>
        <authorList>
            <person name="Tomita S."/>
            <person name="Nakai R."/>
            <person name="Kuroda K."/>
            <person name="Kurashita H."/>
            <person name="Hatamoto M."/>
            <person name="Yamaguchi T."/>
            <person name="Narihiro T."/>
        </authorList>
    </citation>
    <scope>NUCLEOTIDE SEQUENCE [LARGE SCALE GENOMIC DNA]</scope>
    <source>
        <strain evidence="2 3">NO1</strain>
    </source>
</reference>
<name>A0ABQ6QMB7_9BACT</name>
<dbReference type="EMBL" id="BTTX01000001">
    <property type="protein sequence ID" value="GMU04846.1"/>
    <property type="molecule type" value="Genomic_DNA"/>
</dbReference>